<evidence type="ECO:0000313" key="1">
    <source>
        <dbReference type="EMBL" id="MBR0659718.1"/>
    </source>
</evidence>
<name>A0A9X9WHA8_9PROT</name>
<dbReference type="AlphaFoldDB" id="A0A9X9WHA8"/>
<dbReference type="EMBL" id="JAAVUP010000002">
    <property type="protein sequence ID" value="NKE17148.1"/>
    <property type="molecule type" value="Genomic_DNA"/>
</dbReference>
<reference evidence="1" key="1">
    <citation type="submission" date="2020-01" db="EMBL/GenBank/DDBJ databases">
        <authorList>
            <person name="Rat A."/>
        </authorList>
    </citation>
    <scope>NUCLEOTIDE SEQUENCE</scope>
    <source>
        <strain evidence="1">LMG 31161</strain>
    </source>
</reference>
<protein>
    <submittedName>
        <fullName evidence="1">Uncharacterized protein</fullName>
    </submittedName>
</protein>
<keyword evidence="3" id="KW-1185">Reference proteome</keyword>
<dbReference type="Proteomes" id="UP000746741">
    <property type="component" value="Unassembled WGS sequence"/>
</dbReference>
<evidence type="ECO:0000313" key="4">
    <source>
        <dbReference type="Proteomes" id="UP001138708"/>
    </source>
</evidence>
<comment type="caution">
    <text evidence="1">The sequence shown here is derived from an EMBL/GenBank/DDBJ whole genome shotgun (WGS) entry which is preliminary data.</text>
</comment>
<dbReference type="EMBL" id="JAAEDK010000020">
    <property type="protein sequence ID" value="MBR0659718.1"/>
    <property type="molecule type" value="Genomic_DNA"/>
</dbReference>
<dbReference type="Proteomes" id="UP001138708">
    <property type="component" value="Unassembled WGS sequence"/>
</dbReference>
<evidence type="ECO:0000313" key="3">
    <source>
        <dbReference type="Proteomes" id="UP000746741"/>
    </source>
</evidence>
<reference evidence="1" key="3">
    <citation type="journal article" date="2021" name="Syst. Appl. Microbiol.">
        <title>Roseomonas hellenica sp. nov., isolated from roots of wild-growing Alkanna tinctoria.</title>
        <authorList>
            <person name="Rat A."/>
            <person name="Naranjo H.D."/>
            <person name="Lebbe L."/>
            <person name="Cnockaert M."/>
            <person name="Krigas N."/>
            <person name="Grigoriadou K."/>
            <person name="Maloupa E."/>
            <person name="Willems A."/>
        </authorList>
    </citation>
    <scope>NUCLEOTIDE SEQUENCE</scope>
    <source>
        <strain evidence="1">LMG 31161</strain>
    </source>
</reference>
<dbReference type="RefSeq" id="WP_168041014.1">
    <property type="nucleotide sequence ID" value="NZ_JAAEDK010000020.1"/>
</dbReference>
<accession>A0A9X9WHA8</accession>
<evidence type="ECO:0000313" key="2">
    <source>
        <dbReference type="EMBL" id="NKE17148.1"/>
    </source>
</evidence>
<sequence length="63" mass="7078">MAEVEGQAARRRRDGKTVLVQNMPDRNIAAFRCDDGRLWDTGQRIAVNCGPDAIRTAEVPPRR</sequence>
<proteinExistence type="predicted"/>
<gene>
    <name evidence="2" type="ORF">GWK15_09355</name>
    <name evidence="1" type="ORF">GXW75_10690</name>
</gene>
<reference evidence="2 3" key="2">
    <citation type="submission" date="2020-02" db="EMBL/GenBank/DDBJ databases">
        <authorList>
            <person name="Sun Q."/>
            <person name="Inoue M."/>
        </authorList>
    </citation>
    <scope>NUCLEOTIDE SEQUENCE [LARGE SCALE GENOMIC DNA]</scope>
    <source>
        <strain evidence="2 3">KCTC 22478</strain>
    </source>
</reference>
<organism evidence="1 4">
    <name type="scientific">Neoroseomonas oryzicola</name>
    <dbReference type="NCBI Taxonomy" id="535904"/>
    <lineage>
        <taxon>Bacteria</taxon>
        <taxon>Pseudomonadati</taxon>
        <taxon>Pseudomonadota</taxon>
        <taxon>Alphaproteobacteria</taxon>
        <taxon>Acetobacterales</taxon>
        <taxon>Acetobacteraceae</taxon>
        <taxon>Neoroseomonas</taxon>
    </lineage>
</organism>